<dbReference type="Pfam" id="PF09004">
    <property type="entry name" value="ALKBH8_N"/>
    <property type="match status" value="1"/>
</dbReference>
<dbReference type="PANTHER" id="PTHR47510:SF3">
    <property type="entry name" value="ENDO_EXONUCLEASE_PHOSPHATASE DOMAIN-CONTAINING PROTEIN"/>
    <property type="match status" value="1"/>
</dbReference>
<dbReference type="EMBL" id="FQ310508">
    <property type="protein sequence ID" value="CBN82140.1"/>
    <property type="molecule type" value="Genomic_DNA"/>
</dbReference>
<dbReference type="InterPro" id="IPR015095">
    <property type="entry name" value="AlkB_hom8_N"/>
</dbReference>
<sequence>MKILERLVLEQLRPVVRPFTGPLQFAYQPRLGVEDGIIYLLNRVYTHLDKSASTVRVMFFDFSSAFNTMKTPVTPVSIQGVPVDTVEEYKYLGVYFNSKLDWTRNTEAVYKRGQSRLFFLRRLRSFNICRTMLRMFYESVVASTIFFAVTCWGSGLKVADTNRLNKLIRRAGDVVGEELDTLTTVAEGRMLSRLQSILNNVSHPLYDTLAQQRSTFSRRLLSSRCTTERHRKSFLPVVIKLYNASLRESDTPSL</sequence>
<proteinExistence type="predicted"/>
<evidence type="ECO:0000313" key="2">
    <source>
        <dbReference type="EMBL" id="CBN82140.1"/>
    </source>
</evidence>
<reference evidence="2" key="1">
    <citation type="journal article" date="2011" name="Comp. Biochem. Physiol. Part D Genomics Proteomics">
        <title>Analysis of single nucleotide polymorphisms in three chromosomes of European sea bass Dicentrarchus labrax.</title>
        <authorList>
            <person name="Kuhl H."/>
            <person name="Tine M."/>
            <person name="Hecht J."/>
            <person name="Knaust F."/>
            <person name="Reinhardt R."/>
        </authorList>
    </citation>
    <scope>NUCLEOTIDE SEQUENCE</scope>
</reference>
<feature type="domain" description="Alkylated DNA repair protein AlkB homologue 8 N-terminal" evidence="1">
    <location>
        <begin position="102"/>
        <end position="142"/>
    </location>
</feature>
<name>E6ZJA6_DICLA</name>
<dbReference type="AlphaFoldDB" id="E6ZJA6"/>
<protein>
    <recommendedName>
        <fullName evidence="1">Alkylated DNA repair protein AlkB homologue 8 N-terminal domain-containing protein</fullName>
    </recommendedName>
</protein>
<reference evidence="2" key="3">
    <citation type="journal article" date="2011" name="Mar. Genomics">
        <title>Comparative analysis of intronless genes in teleost fish genomes: Insights into their evolution and molecular function.</title>
        <authorList>
            <person name="Tine M."/>
            <person name="Kuhl H."/>
            <person name="Beck A."/>
            <person name="Bargelloni L."/>
            <person name="Reinhardt R."/>
        </authorList>
    </citation>
    <scope>NUCLEOTIDE SEQUENCE</scope>
</reference>
<accession>E6ZJA6</accession>
<gene>
    <name evidence="2" type="ORF">DLA_XVIII03980</name>
</gene>
<dbReference type="GO" id="GO:0016706">
    <property type="term" value="F:2-oxoglutarate-dependent dioxygenase activity"/>
    <property type="evidence" value="ECO:0007669"/>
    <property type="project" value="InterPro"/>
</dbReference>
<evidence type="ECO:0000259" key="1">
    <source>
        <dbReference type="Pfam" id="PF09004"/>
    </source>
</evidence>
<dbReference type="GO" id="GO:0008168">
    <property type="term" value="F:methyltransferase activity"/>
    <property type="evidence" value="ECO:0007669"/>
    <property type="project" value="InterPro"/>
</dbReference>
<dbReference type="PANTHER" id="PTHR47510">
    <property type="entry name" value="REVERSE TRANSCRIPTASE DOMAIN-CONTAINING PROTEIN"/>
    <property type="match status" value="1"/>
</dbReference>
<reference evidence="2" key="2">
    <citation type="journal article" date="2011" name="Genomics">
        <title>Directed sequencing and annotation of three Dicentrarchus labrax L. chromosomes by applying Sanger- and pyrosequencing technologies on pooled DNA of comparatively mapped BAC clones.</title>
        <authorList>
            <person name="Kuhl H."/>
            <person name="Tine M."/>
            <person name="Beck A."/>
            <person name="Timmermann B."/>
            <person name="Kodira C."/>
            <person name="Reinhardt R."/>
        </authorList>
    </citation>
    <scope>NUCLEOTIDE SEQUENCE</scope>
</reference>
<organism evidence="2">
    <name type="scientific">Dicentrarchus labrax</name>
    <name type="common">European seabass</name>
    <name type="synonym">Morone labrax</name>
    <dbReference type="NCBI Taxonomy" id="13489"/>
    <lineage>
        <taxon>Eukaryota</taxon>
        <taxon>Metazoa</taxon>
        <taxon>Chordata</taxon>
        <taxon>Craniata</taxon>
        <taxon>Vertebrata</taxon>
        <taxon>Euteleostomi</taxon>
        <taxon>Actinopterygii</taxon>
        <taxon>Neopterygii</taxon>
        <taxon>Teleostei</taxon>
        <taxon>Neoteleostei</taxon>
        <taxon>Acanthomorphata</taxon>
        <taxon>Eupercaria</taxon>
        <taxon>Moronidae</taxon>
        <taxon>Dicentrarchus</taxon>
    </lineage>
</organism>